<name>A0A318XFI9_9FIRM</name>
<accession>A0A318XFI9</accession>
<gene>
    <name evidence="2" type="ORF">LY28_03693</name>
</gene>
<feature type="region of interest" description="Disordered" evidence="1">
    <location>
        <begin position="55"/>
        <end position="86"/>
    </location>
</feature>
<proteinExistence type="predicted"/>
<evidence type="ECO:0000313" key="3">
    <source>
        <dbReference type="Proteomes" id="UP000248132"/>
    </source>
</evidence>
<dbReference type="InterPro" id="IPR046085">
    <property type="entry name" value="DUF6103"/>
</dbReference>
<evidence type="ECO:0000313" key="2">
    <source>
        <dbReference type="EMBL" id="PYG84273.1"/>
    </source>
</evidence>
<keyword evidence="3" id="KW-1185">Reference proteome</keyword>
<organism evidence="2 3">
    <name type="scientific">Ruminiclostridium sufflavum DSM 19573</name>
    <dbReference type="NCBI Taxonomy" id="1121337"/>
    <lineage>
        <taxon>Bacteria</taxon>
        <taxon>Bacillati</taxon>
        <taxon>Bacillota</taxon>
        <taxon>Clostridia</taxon>
        <taxon>Eubacteriales</taxon>
        <taxon>Oscillospiraceae</taxon>
        <taxon>Ruminiclostridium</taxon>
    </lineage>
</organism>
<dbReference type="OrthoDB" id="1708300at2"/>
<dbReference type="Proteomes" id="UP000248132">
    <property type="component" value="Unassembled WGS sequence"/>
</dbReference>
<dbReference type="EMBL" id="QKMR01000036">
    <property type="protein sequence ID" value="PYG84273.1"/>
    <property type="molecule type" value="Genomic_DNA"/>
</dbReference>
<dbReference type="Pfam" id="PF19598">
    <property type="entry name" value="DUF6103"/>
    <property type="match status" value="1"/>
</dbReference>
<dbReference type="RefSeq" id="WP_110463626.1">
    <property type="nucleotide sequence ID" value="NZ_QKMR01000036.1"/>
</dbReference>
<comment type="caution">
    <text evidence="2">The sequence shown here is derived from an EMBL/GenBank/DDBJ whole genome shotgun (WGS) entry which is preliminary data.</text>
</comment>
<reference evidence="2 3" key="1">
    <citation type="submission" date="2018-06" db="EMBL/GenBank/DDBJ databases">
        <title>Genomic Encyclopedia of Type Strains, Phase I: the one thousand microbial genomes (KMG-I) project.</title>
        <authorList>
            <person name="Kyrpides N."/>
        </authorList>
    </citation>
    <scope>NUCLEOTIDE SEQUENCE [LARGE SCALE GENOMIC DNA]</scope>
    <source>
        <strain evidence="2 3">DSM 19573</strain>
    </source>
</reference>
<sequence length="86" mass="9946">MKKDTITISLDAEKLRAIKKYMEKKEADLQNDMAEQLQRLYEKYVPANVREYIDERDEEEVKPEKPKKTAKTTAAAGSVPTTQNEN</sequence>
<dbReference type="AlphaFoldDB" id="A0A318XFI9"/>
<evidence type="ECO:0000256" key="1">
    <source>
        <dbReference type="SAM" id="MobiDB-lite"/>
    </source>
</evidence>
<protein>
    <submittedName>
        <fullName evidence="2">Uncharacterized protein</fullName>
    </submittedName>
</protein>